<dbReference type="PROSITE" id="PS01047">
    <property type="entry name" value="HMA_1"/>
    <property type="match status" value="1"/>
</dbReference>
<keyword evidence="1" id="KW-0479">Metal-binding</keyword>
<sequence length="82" mass="8846">MAENIDRTTVLKVSGLTCSNCVRHVSEELEEVEGVKNVSVILNKGGVSDVMVVSDVHLDDQALADAVDEAGNYTLEAIERDE</sequence>
<dbReference type="Pfam" id="PF00403">
    <property type="entry name" value="HMA"/>
    <property type="match status" value="1"/>
</dbReference>
<evidence type="ECO:0000313" key="3">
    <source>
        <dbReference type="EMBL" id="UQF79789.1"/>
    </source>
</evidence>
<dbReference type="InterPro" id="IPR006121">
    <property type="entry name" value="HMA_dom"/>
</dbReference>
<dbReference type="SUPFAM" id="SSF55008">
    <property type="entry name" value="HMA, heavy metal-associated domain"/>
    <property type="match status" value="1"/>
</dbReference>
<evidence type="ECO:0000256" key="1">
    <source>
        <dbReference type="ARBA" id="ARBA00022723"/>
    </source>
</evidence>
<gene>
    <name evidence="3" type="ORF">M3I41_00470</name>
</gene>
<dbReference type="CDD" id="cd00371">
    <property type="entry name" value="HMA"/>
    <property type="match status" value="1"/>
</dbReference>
<dbReference type="EMBL" id="CP097095">
    <property type="protein sequence ID" value="UQF79789.1"/>
    <property type="molecule type" value="Genomic_DNA"/>
</dbReference>
<evidence type="ECO:0000259" key="2">
    <source>
        <dbReference type="PROSITE" id="PS50846"/>
    </source>
</evidence>
<accession>A0A2N6V2F2</accession>
<evidence type="ECO:0000313" key="4">
    <source>
        <dbReference type="Proteomes" id="UP000830236"/>
    </source>
</evidence>
<name>A0A2N6V2F2_9ACTO</name>
<dbReference type="RefSeq" id="WP_005986619.1">
    <property type="nucleotide sequence ID" value="NZ_PNHV01000004.1"/>
</dbReference>
<protein>
    <submittedName>
        <fullName evidence="3">Heavy-metal-associated domain-containing protein</fullName>
    </submittedName>
</protein>
<organism evidence="3 4">
    <name type="scientific">Actinomyces graevenitzii</name>
    <dbReference type="NCBI Taxonomy" id="55565"/>
    <lineage>
        <taxon>Bacteria</taxon>
        <taxon>Bacillati</taxon>
        <taxon>Actinomycetota</taxon>
        <taxon>Actinomycetes</taxon>
        <taxon>Actinomycetales</taxon>
        <taxon>Actinomycetaceae</taxon>
        <taxon>Actinomyces</taxon>
    </lineage>
</organism>
<dbReference type="PROSITE" id="PS50846">
    <property type="entry name" value="HMA_2"/>
    <property type="match status" value="1"/>
</dbReference>
<feature type="domain" description="HMA" evidence="2">
    <location>
        <begin position="7"/>
        <end position="75"/>
    </location>
</feature>
<reference evidence="3" key="1">
    <citation type="submission" date="2022-05" db="EMBL/GenBank/DDBJ databases">
        <title>Using nanopore sequencing to obtain complete genomes from saliva samples.</title>
        <authorList>
            <person name="Baker J.L."/>
        </authorList>
    </citation>
    <scope>NUCLEOTIDE SEQUENCE</scope>
    <source>
        <strain evidence="3">JCVI-JB-Ag32</strain>
    </source>
</reference>
<dbReference type="KEGG" id="agh:M3I41_00470"/>
<dbReference type="AlphaFoldDB" id="A0A2N6V2F2"/>
<proteinExistence type="predicted"/>
<dbReference type="Proteomes" id="UP000830236">
    <property type="component" value="Chromosome"/>
</dbReference>
<dbReference type="Gene3D" id="3.30.70.100">
    <property type="match status" value="1"/>
</dbReference>
<dbReference type="InterPro" id="IPR036163">
    <property type="entry name" value="HMA_dom_sf"/>
</dbReference>
<dbReference type="GO" id="GO:0046872">
    <property type="term" value="F:metal ion binding"/>
    <property type="evidence" value="ECO:0007669"/>
    <property type="project" value="UniProtKB-KW"/>
</dbReference>
<dbReference type="InterPro" id="IPR017969">
    <property type="entry name" value="Heavy-metal-associated_CS"/>
</dbReference>